<accession>A0A1Y1S1L1</accession>
<evidence type="ECO:0000313" key="2">
    <source>
        <dbReference type="EMBL" id="ORC37327.1"/>
    </source>
</evidence>
<dbReference type="Pfam" id="PF13287">
    <property type="entry name" value="Fn3_assoc"/>
    <property type="match status" value="1"/>
</dbReference>
<evidence type="ECO:0000313" key="3">
    <source>
        <dbReference type="Proteomes" id="UP000192343"/>
    </source>
</evidence>
<feature type="region of interest" description="Disordered" evidence="1">
    <location>
        <begin position="1674"/>
        <end position="1704"/>
    </location>
</feature>
<dbReference type="InterPro" id="IPR012334">
    <property type="entry name" value="Pectin_lyas_fold"/>
</dbReference>
<dbReference type="Proteomes" id="UP000192343">
    <property type="component" value="Unassembled WGS sequence"/>
</dbReference>
<keyword evidence="3" id="KW-1185">Reference proteome</keyword>
<dbReference type="InterPro" id="IPR026876">
    <property type="entry name" value="Fn3_assoc_repeat"/>
</dbReference>
<gene>
    <name evidence="2" type="ORF">B4O97_03805</name>
</gene>
<dbReference type="Gene3D" id="2.160.20.10">
    <property type="entry name" value="Single-stranded right-handed beta-helix, Pectin lyase-like"/>
    <property type="match status" value="1"/>
</dbReference>
<dbReference type="InterPro" id="IPR011050">
    <property type="entry name" value="Pectin_lyase_fold/virulence"/>
</dbReference>
<protein>
    <recommendedName>
        <fullName evidence="4">DUF1565 domain-containing protein</fullName>
    </recommendedName>
</protein>
<evidence type="ECO:0008006" key="4">
    <source>
        <dbReference type="Google" id="ProtNLM"/>
    </source>
</evidence>
<name>A0A1Y1S1L1_9SPIO</name>
<dbReference type="SUPFAM" id="SSF51126">
    <property type="entry name" value="Pectin lyase-like"/>
    <property type="match status" value="1"/>
</dbReference>
<organism evidence="2 3">
    <name type="scientific">Marispirochaeta aestuarii</name>
    <dbReference type="NCBI Taxonomy" id="1963862"/>
    <lineage>
        <taxon>Bacteria</taxon>
        <taxon>Pseudomonadati</taxon>
        <taxon>Spirochaetota</taxon>
        <taxon>Spirochaetia</taxon>
        <taxon>Spirochaetales</taxon>
        <taxon>Spirochaetaceae</taxon>
        <taxon>Marispirochaeta</taxon>
    </lineage>
</organism>
<dbReference type="STRING" id="1963862.B4O97_03805"/>
<proteinExistence type="predicted"/>
<evidence type="ECO:0000256" key="1">
    <source>
        <dbReference type="SAM" id="MobiDB-lite"/>
    </source>
</evidence>
<dbReference type="RefSeq" id="WP_083048492.1">
    <property type="nucleotide sequence ID" value="NZ_MWQY01000003.1"/>
</dbReference>
<reference evidence="2 3" key="1">
    <citation type="submission" date="2017-03" db="EMBL/GenBank/DDBJ databases">
        <title>Draft Genome sequence of Marispirochaeta sp. strain JC444.</title>
        <authorList>
            <person name="Shivani Y."/>
            <person name="Subhash Y."/>
            <person name="Sasikala C."/>
            <person name="Ramana C."/>
        </authorList>
    </citation>
    <scope>NUCLEOTIDE SEQUENCE [LARGE SCALE GENOMIC DNA]</scope>
    <source>
        <strain evidence="2 3">JC444</strain>
    </source>
</reference>
<sequence length="1704" mass="186919">MKKTRELYILVFLLFFCSLPELNGQSVQLSHPPGEYNQSVLLEFKDTGETRFYYRFTGISPDHFVPCRFPLRLSALPGEERTYRIEISDRPVQDGNENLRVFEYHIDKRIPPEPEMEPKPGTYSGPLSLSFHTRKDAIFYSVDEHISEKPRTWQGEDIVLQPRIKPYRVSAYSRDSAGNLSRLVQWEYVVSTKPRESRYSFDILSPAEGVYRNPQFLYVKSTGLSDFVYTTDGRDPRRSGESFSGGTLLEDARGDLTLSVAGRLPDGTFTEVKTVKFSVQEDRNHESLPGLPDSGVYREGQSLDFSANPVFYTFEERRPTGDDPSMEGVLTLMAPPGGVHYYGLRFFLQASGDKTAPHYRYFYVFDTRKPEAPSISVSGTAPYSEAPLISILASDQSRIHYTLDGSDPDAGSPLYSGPFTPPLSDTEGNLMIKAAVVSTEGISGPVSGRLIPYDLLPPEPPELMVGEQKRDGAVRIEAAAKGDALVVFESGDDESSTREISGISPVWSGEELHTPWGMNSRRFFRFASRDAAGNLSAPVQIRTEIHRLPPPVPSISLEGGTVRISGSGTLFYSLIEPEGNQQTAGTGQEEGEEEFSLYEESFELKGEAEQLKLYRIRAFAEDEWGNRSDIARSDLRIDKRLPELPGIMGLEDRRVYNDPVLNPGFRSEEDDLDVVYSLGTDSREPPDPDINSPRLQDLAIATEEGTEVYYQLKLLPVFPERGRTGRITTLRFVVDRKAPEIPEIFGIPESGISADDVVLSLGELPDDETAYILIGGESAPPGESDPLLYGDKYTGPRRISLQDGLERTFTIALSMIDAAGNRRDMEPSLHLRIDRLAPPEPASSGIPQGRISSAPLRVELRAPENAGIEYRLITGDDISREGMIPFVPYQDPLELSGTEGALTVFQLEYRSFDEAGNRSLKTPREVITIDRRPVLTPEEPLVDYNDFEGPVQISWPVPPGTRLFYRLEEGSDWRVYTSPLSLDRSPGGGTSSVQYYLESESGITTAVRTMRLKSPVGEGGSALIRGVERGGVYPGRLVVEPVIPADKGFVRFELGINSEADELGPYSPLMEDEMVLNVPAGMERRFFLRAGLYPTRESRVPQAEEYLDFTIDRLGPGLPHLVEGGSGVSGLREKTIELEAGGNRILYSLDGDEPRREYTGTIKLDTRGEAGSSVIVRAVALDRVGNRSREAEWTVLLDQDIIYVAESGNDLFEGTRLRPFRSLEKALERAVSLKMGTIYIAEGSYTVQRPLVVSGDLELIGGLDPEDWKPKGRSTIQSGEYFPQGREILAINSDCSIQGFLFSDPRGRAGLPMTVGKVDVRLRDIDTTAGSVFDYLLRQEGGVITITDTVIYRGGRRGILQSVGGSINIEGSTLTLTEDVSGDWTAVSMKGGSLTLQESTIRPGKGSRTASVNGEDAYIRLRGAELYSGSGSRSAVALQLVRGQVHITGGSIHAVGAQTPIAVRADSSRLEIRETQIILGGQNGNTALVLADSQMTMRHCNVSTEEKAGFSFMLRQRKGSSDLLNCTASLSARGEPVLIDLEGGRLSMVHSSLLVSSSRERPSGIISRSGAQLFMTNSIVSNSRGPSGTALRGEKNDAWSIRNCNFGDWARTAEYGGSPVPDPAALNSLDGDPLGGWIDGNIGEAPGDSFADEGYRLRENSACVDAGIESGIGLPDLEGQKRPNPAHGIRPFPDIGADEFYAAP</sequence>
<dbReference type="EMBL" id="MWQY01000003">
    <property type="protein sequence ID" value="ORC37327.1"/>
    <property type="molecule type" value="Genomic_DNA"/>
</dbReference>
<dbReference type="OrthoDB" id="368772at2"/>
<comment type="caution">
    <text evidence="2">The sequence shown here is derived from an EMBL/GenBank/DDBJ whole genome shotgun (WGS) entry which is preliminary data.</text>
</comment>